<sequence>MLRRLGLSLATLALASTGVVALAPPAAYAAQAGSEAGAGGDTLFPRQGDARYQVWSYDVSLDYTPVTNRLTATTRIVAVAARDLGRFDLDLEGLDVSRVLVDGEQAAFSRDGHELTVRPDGGLDRGRFTVRVDYAGEPQEHIDADGSTEGWVRTADGATALGEPVGTMTWIPSNNTPGDKARYTFRLTVPTGYEATANGVLVSQRDEGLTTTWTWRADDPMATYLAMVSIGQFDVFESQTESVDGRTIPIWSFTDVTGGDAAAARRLLPKVIAFQERLFGPYPFDAAGLVVDDADVGYALETQTRPFYPSVGAADGALVHETAHQWFGDSVTLVDWHDIWLAEGFATYAEWLWDARHGGDTAQEHFDDLYATPASGALWRPAPTEFTDAADLFGSPVYNRGAMTLHALRKEVGGDDFFRIVRLWAQRNEDGSVRTAQLVRLAERVSGRALSPLFRTWLEKAGKPAGY</sequence>
<feature type="domain" description="Peptidase M1 membrane alanine aminopeptidase" evidence="14">
    <location>
        <begin position="318"/>
        <end position="457"/>
    </location>
</feature>
<keyword evidence="8 15" id="KW-0378">Hydrolase</keyword>
<dbReference type="RefSeq" id="WP_349805376.1">
    <property type="nucleotide sequence ID" value="NZ_JBEGDP010000026.1"/>
</dbReference>
<keyword evidence="7" id="KW-0479">Metal-binding</keyword>
<evidence type="ECO:0000313" key="16">
    <source>
        <dbReference type="Proteomes" id="UP001482520"/>
    </source>
</evidence>
<dbReference type="InterPro" id="IPR014782">
    <property type="entry name" value="Peptidase_M1_dom"/>
</dbReference>
<dbReference type="CDD" id="cd09603">
    <property type="entry name" value="M1_APN_like"/>
    <property type="match status" value="1"/>
</dbReference>
<evidence type="ECO:0000256" key="2">
    <source>
        <dbReference type="ARBA" id="ARBA00001947"/>
    </source>
</evidence>
<dbReference type="Gene3D" id="1.10.390.10">
    <property type="entry name" value="Neutral Protease Domain 2"/>
    <property type="match status" value="1"/>
</dbReference>
<comment type="similarity">
    <text evidence="3">Belongs to the peptidase M1 family.</text>
</comment>
<evidence type="ECO:0000256" key="6">
    <source>
        <dbReference type="ARBA" id="ARBA00022670"/>
    </source>
</evidence>
<feature type="chain" id="PRO_5046514118" description="Aminopeptidase N" evidence="13">
    <location>
        <begin position="30"/>
        <end position="467"/>
    </location>
</feature>
<evidence type="ECO:0000256" key="7">
    <source>
        <dbReference type="ARBA" id="ARBA00022723"/>
    </source>
</evidence>
<dbReference type="InterPro" id="IPR050344">
    <property type="entry name" value="Peptidase_M1_aminopeptidases"/>
</dbReference>
<evidence type="ECO:0000256" key="9">
    <source>
        <dbReference type="ARBA" id="ARBA00022833"/>
    </source>
</evidence>
<comment type="caution">
    <text evidence="15">The sequence shown here is derived from an EMBL/GenBank/DDBJ whole genome shotgun (WGS) entry which is preliminary data.</text>
</comment>
<dbReference type="PANTHER" id="PTHR11533">
    <property type="entry name" value="PROTEASE M1 ZINC METALLOPROTEASE"/>
    <property type="match status" value="1"/>
</dbReference>
<dbReference type="SUPFAM" id="SSF55486">
    <property type="entry name" value="Metalloproteases ('zincins'), catalytic domain"/>
    <property type="match status" value="1"/>
</dbReference>
<dbReference type="Pfam" id="PF01433">
    <property type="entry name" value="Peptidase_M1"/>
    <property type="match status" value="1"/>
</dbReference>
<keyword evidence="15" id="KW-0031">Aminopeptidase</keyword>
<organism evidence="15 16">
    <name type="scientific">Nocardioides kribbensis</name>
    <dbReference type="NCBI Taxonomy" id="305517"/>
    <lineage>
        <taxon>Bacteria</taxon>
        <taxon>Bacillati</taxon>
        <taxon>Actinomycetota</taxon>
        <taxon>Actinomycetes</taxon>
        <taxon>Propionibacteriales</taxon>
        <taxon>Nocardioidaceae</taxon>
        <taxon>Nocardioides</taxon>
    </lineage>
</organism>
<dbReference type="SUPFAM" id="SSF63737">
    <property type="entry name" value="Leukotriene A4 hydrolase N-terminal domain"/>
    <property type="match status" value="1"/>
</dbReference>
<dbReference type="InterPro" id="IPR042097">
    <property type="entry name" value="Aminopeptidase_N-like_N_sf"/>
</dbReference>
<evidence type="ECO:0000313" key="15">
    <source>
        <dbReference type="EMBL" id="MEQ7848991.1"/>
    </source>
</evidence>
<dbReference type="Gene3D" id="2.60.40.1730">
    <property type="entry name" value="tricorn interacting facor f3 domain"/>
    <property type="match status" value="1"/>
</dbReference>
<dbReference type="GO" id="GO:0004177">
    <property type="term" value="F:aminopeptidase activity"/>
    <property type="evidence" value="ECO:0007669"/>
    <property type="project" value="UniProtKB-KW"/>
</dbReference>
<evidence type="ECO:0000256" key="10">
    <source>
        <dbReference type="ARBA" id="ARBA00023049"/>
    </source>
</evidence>
<reference evidence="15 16" key="1">
    <citation type="submission" date="2024-02" db="EMBL/GenBank/DDBJ databases">
        <title>Full genome sequence of Nocardioides kribbensis.</title>
        <authorList>
            <person name="Poletto B.L."/>
            <person name="Silva G."/>
            <person name="Galante D."/>
            <person name="Campos K.R."/>
            <person name="Santos M.B.N."/>
            <person name="Sacchi C.T."/>
        </authorList>
    </citation>
    <scope>NUCLEOTIDE SEQUENCE [LARGE SCALE GENOMIC DNA]</scope>
    <source>
        <strain evidence="15 16">O4R</strain>
    </source>
</reference>
<keyword evidence="10" id="KW-0482">Metalloprotease</keyword>
<evidence type="ECO:0000256" key="12">
    <source>
        <dbReference type="ARBA" id="ARBA00031533"/>
    </source>
</evidence>
<comment type="catalytic activity">
    <reaction evidence="1">
        <text>Release of an N-terminal amino acid, Xaa-|-Yaa- from a peptide, amide or arylamide. Xaa is preferably Ala, but may be most amino acids including Pro (slow action). When a terminal hydrophobic residue is followed by a prolyl residue, the two may be released as an intact Xaa-Pro dipeptide.</text>
        <dbReference type="EC" id="3.4.11.2"/>
    </reaction>
</comment>
<dbReference type="PANTHER" id="PTHR11533:SF297">
    <property type="entry name" value="AMINOPEPTIDASE N"/>
    <property type="match status" value="1"/>
</dbReference>
<dbReference type="InterPro" id="IPR001930">
    <property type="entry name" value="Peptidase_M1"/>
</dbReference>
<evidence type="ECO:0000256" key="8">
    <source>
        <dbReference type="ARBA" id="ARBA00022801"/>
    </source>
</evidence>
<dbReference type="EC" id="3.4.11.2" evidence="4"/>
<name>A0ABV1P2K3_9ACTN</name>
<dbReference type="InterPro" id="IPR027268">
    <property type="entry name" value="Peptidase_M4/M1_CTD_sf"/>
</dbReference>
<dbReference type="PRINTS" id="PR00756">
    <property type="entry name" value="ALADIPTASE"/>
</dbReference>
<gene>
    <name evidence="15" type="ORF">V6R90_17060</name>
</gene>
<evidence type="ECO:0000256" key="4">
    <source>
        <dbReference type="ARBA" id="ARBA00012564"/>
    </source>
</evidence>
<evidence type="ECO:0000256" key="13">
    <source>
        <dbReference type="SAM" id="SignalP"/>
    </source>
</evidence>
<protein>
    <recommendedName>
        <fullName evidence="5">Aminopeptidase N</fullName>
        <ecNumber evidence="4">3.4.11.2</ecNumber>
    </recommendedName>
    <alternativeName>
        <fullName evidence="11">Alanine aminopeptidase</fullName>
    </alternativeName>
    <alternativeName>
        <fullName evidence="12">Lysyl aminopeptidase</fullName>
    </alternativeName>
</protein>
<evidence type="ECO:0000256" key="11">
    <source>
        <dbReference type="ARBA" id="ARBA00029811"/>
    </source>
</evidence>
<accession>A0ABV1P2K3</accession>
<keyword evidence="16" id="KW-1185">Reference proteome</keyword>
<keyword evidence="6" id="KW-0645">Protease</keyword>
<keyword evidence="13" id="KW-0732">Signal</keyword>
<evidence type="ECO:0000259" key="14">
    <source>
        <dbReference type="Pfam" id="PF01433"/>
    </source>
</evidence>
<feature type="signal peptide" evidence="13">
    <location>
        <begin position="1"/>
        <end position="29"/>
    </location>
</feature>
<keyword evidence="9" id="KW-0862">Zinc</keyword>
<comment type="cofactor">
    <cofactor evidence="2">
        <name>Zn(2+)</name>
        <dbReference type="ChEBI" id="CHEBI:29105"/>
    </cofactor>
</comment>
<dbReference type="EMBL" id="JBEGDP010000026">
    <property type="protein sequence ID" value="MEQ7848991.1"/>
    <property type="molecule type" value="Genomic_DNA"/>
</dbReference>
<evidence type="ECO:0000256" key="3">
    <source>
        <dbReference type="ARBA" id="ARBA00010136"/>
    </source>
</evidence>
<dbReference type="Proteomes" id="UP001482520">
    <property type="component" value="Unassembled WGS sequence"/>
</dbReference>
<proteinExistence type="inferred from homology"/>
<evidence type="ECO:0000256" key="5">
    <source>
        <dbReference type="ARBA" id="ARBA00015611"/>
    </source>
</evidence>
<evidence type="ECO:0000256" key="1">
    <source>
        <dbReference type="ARBA" id="ARBA00000098"/>
    </source>
</evidence>